<feature type="transmembrane region" description="Helical" evidence="1">
    <location>
        <begin position="103"/>
        <end position="120"/>
    </location>
</feature>
<dbReference type="PANTHER" id="PTHR35867:SF1">
    <property type="entry name" value="PROTEIN RSEC"/>
    <property type="match status" value="1"/>
</dbReference>
<dbReference type="PIRSF" id="PIRSF004923">
    <property type="entry name" value="RseC"/>
    <property type="match status" value="1"/>
</dbReference>
<dbReference type="STRING" id="1121919.SAMN02745975_03737"/>
<keyword evidence="1" id="KW-0472">Membrane</keyword>
<dbReference type="RefSeq" id="WP_110942689.1">
    <property type="nucleotide sequence ID" value="NZ_FQZV01000078.1"/>
</dbReference>
<keyword evidence="3" id="KW-1185">Reference proteome</keyword>
<feature type="transmembrane region" description="Helical" evidence="1">
    <location>
        <begin position="66"/>
        <end position="91"/>
    </location>
</feature>
<keyword evidence="1" id="KW-0812">Transmembrane</keyword>
<dbReference type="Proteomes" id="UP000184536">
    <property type="component" value="Unassembled WGS sequence"/>
</dbReference>
<reference evidence="3" key="1">
    <citation type="submission" date="2016-11" db="EMBL/GenBank/DDBJ databases">
        <authorList>
            <person name="Varghese N."/>
            <person name="Submissions S."/>
        </authorList>
    </citation>
    <scope>NUCLEOTIDE SEQUENCE [LARGE SCALE GENOMIC DNA]</scope>
    <source>
        <strain evidence="3">DSM 17957</strain>
    </source>
</reference>
<dbReference type="PANTHER" id="PTHR35867">
    <property type="entry name" value="PROTEIN RSEC"/>
    <property type="match status" value="1"/>
</dbReference>
<dbReference type="Pfam" id="PF04246">
    <property type="entry name" value="RseC_MucC"/>
    <property type="match status" value="1"/>
</dbReference>
<organism evidence="2 3">
    <name type="scientific">Geosporobacter subterraneus DSM 17957</name>
    <dbReference type="NCBI Taxonomy" id="1121919"/>
    <lineage>
        <taxon>Bacteria</taxon>
        <taxon>Bacillati</taxon>
        <taxon>Bacillota</taxon>
        <taxon>Clostridia</taxon>
        <taxon>Peptostreptococcales</taxon>
        <taxon>Thermotaleaceae</taxon>
        <taxon>Geosporobacter</taxon>
    </lineage>
</organism>
<proteinExistence type="predicted"/>
<dbReference type="OrthoDB" id="1734233at2"/>
<protein>
    <submittedName>
        <fullName evidence="2">Positive regulator of sigma(E), RseC/MucC</fullName>
    </submittedName>
</protein>
<evidence type="ECO:0000313" key="3">
    <source>
        <dbReference type="Proteomes" id="UP000184536"/>
    </source>
</evidence>
<sequence length="142" mass="15735">MIEKARVVEVKGNLAKVEVRRVSACGENCANCKGGCAPTNIYIEVINSIGAKQGEYVEIEMSTRTFLAAVLITYGLPLIMLFIGIFSGNALVNNMGLKINNDMAGAILGFIFMALSYIFISKLDKKYNKQRKIKFEIKKILF</sequence>
<gene>
    <name evidence="2" type="ORF">SAMN02745975_03737</name>
</gene>
<evidence type="ECO:0000313" key="2">
    <source>
        <dbReference type="EMBL" id="SHK13779.1"/>
    </source>
</evidence>
<keyword evidence="1" id="KW-1133">Transmembrane helix</keyword>
<dbReference type="AlphaFoldDB" id="A0A1M6Q0M9"/>
<name>A0A1M6Q0M9_9FIRM</name>
<dbReference type="EMBL" id="FQZV01000078">
    <property type="protein sequence ID" value="SHK13779.1"/>
    <property type="molecule type" value="Genomic_DNA"/>
</dbReference>
<dbReference type="InterPro" id="IPR007359">
    <property type="entry name" value="SigmaE_reg_RseC_MucC"/>
</dbReference>
<evidence type="ECO:0000256" key="1">
    <source>
        <dbReference type="SAM" id="Phobius"/>
    </source>
</evidence>
<dbReference type="InterPro" id="IPR026268">
    <property type="entry name" value="RseC"/>
</dbReference>
<accession>A0A1M6Q0M9</accession>